<proteinExistence type="predicted"/>
<comment type="caution">
    <text evidence="2">The sequence shown here is derived from an EMBL/GenBank/DDBJ whole genome shotgun (WGS) entry which is preliminary data.</text>
</comment>
<dbReference type="EMBL" id="CAVMBE010000046">
    <property type="protein sequence ID" value="CAK4031296.1"/>
    <property type="molecule type" value="Genomic_DNA"/>
</dbReference>
<evidence type="ECO:0000313" key="2">
    <source>
        <dbReference type="EMBL" id="CAK4031296.1"/>
    </source>
</evidence>
<name>A0AAI9EAW0_9PEZI</name>
<reference evidence="2" key="1">
    <citation type="submission" date="2023-11" db="EMBL/GenBank/DDBJ databases">
        <authorList>
            <person name="Alioto T."/>
            <person name="Alioto T."/>
            <person name="Gomez Garrido J."/>
        </authorList>
    </citation>
    <scope>NUCLEOTIDE SEQUENCE</scope>
</reference>
<protein>
    <submittedName>
        <fullName evidence="2">Uncharacterized protein</fullName>
    </submittedName>
</protein>
<feature type="region of interest" description="Disordered" evidence="1">
    <location>
        <begin position="65"/>
        <end position="128"/>
    </location>
</feature>
<sequence>MPSYSFEVAKAVLNDTDKNRILCIYLSSNQTAINWQKATNDFGSASVESFIKMNVKMLKKIENAGGLESGENMAPPPAKAKKSRGKLSKDCSDSDADESPPEKPRRKAARRSCVVPYETPESDNTDDMLIAEGAVSEGEVDVVELL</sequence>
<evidence type="ECO:0000313" key="3">
    <source>
        <dbReference type="Proteomes" id="UP001296104"/>
    </source>
</evidence>
<dbReference type="AlphaFoldDB" id="A0AAI9EAW0"/>
<dbReference type="Proteomes" id="UP001296104">
    <property type="component" value="Unassembled WGS sequence"/>
</dbReference>
<evidence type="ECO:0000256" key="1">
    <source>
        <dbReference type="SAM" id="MobiDB-lite"/>
    </source>
</evidence>
<keyword evidence="3" id="KW-1185">Reference proteome</keyword>
<accession>A0AAI9EAW0</accession>
<gene>
    <name evidence="2" type="ORF">LECACI_7A006454</name>
</gene>
<organism evidence="2 3">
    <name type="scientific">Lecanosticta acicola</name>
    <dbReference type="NCBI Taxonomy" id="111012"/>
    <lineage>
        <taxon>Eukaryota</taxon>
        <taxon>Fungi</taxon>
        <taxon>Dikarya</taxon>
        <taxon>Ascomycota</taxon>
        <taxon>Pezizomycotina</taxon>
        <taxon>Dothideomycetes</taxon>
        <taxon>Dothideomycetidae</taxon>
        <taxon>Mycosphaerellales</taxon>
        <taxon>Mycosphaerellaceae</taxon>
        <taxon>Lecanosticta</taxon>
    </lineage>
</organism>